<accession>A0A0C2T3P0</accession>
<reference evidence="2 3" key="1">
    <citation type="submission" date="2014-04" db="EMBL/GenBank/DDBJ databases">
        <title>Evolutionary Origins and Diversification of the Mycorrhizal Mutualists.</title>
        <authorList>
            <consortium name="DOE Joint Genome Institute"/>
            <consortium name="Mycorrhizal Genomics Consortium"/>
            <person name="Kohler A."/>
            <person name="Kuo A."/>
            <person name="Nagy L.G."/>
            <person name="Floudas D."/>
            <person name="Copeland A."/>
            <person name="Barry K.W."/>
            <person name="Cichocki N."/>
            <person name="Veneault-Fourrey C."/>
            <person name="LaButti K."/>
            <person name="Lindquist E.A."/>
            <person name="Lipzen A."/>
            <person name="Lundell T."/>
            <person name="Morin E."/>
            <person name="Murat C."/>
            <person name="Riley R."/>
            <person name="Ohm R."/>
            <person name="Sun H."/>
            <person name="Tunlid A."/>
            <person name="Henrissat B."/>
            <person name="Grigoriev I.V."/>
            <person name="Hibbett D.S."/>
            <person name="Martin F."/>
        </authorList>
    </citation>
    <scope>NUCLEOTIDE SEQUENCE [LARGE SCALE GENOMIC DNA]</scope>
    <source>
        <strain evidence="2 3">Koide BX008</strain>
    </source>
</reference>
<evidence type="ECO:0000256" key="1">
    <source>
        <dbReference type="SAM" id="SignalP"/>
    </source>
</evidence>
<dbReference type="HOGENOM" id="CLU_2941273_0_0_1"/>
<dbReference type="AlphaFoldDB" id="A0A0C2T3P0"/>
<evidence type="ECO:0000313" key="3">
    <source>
        <dbReference type="Proteomes" id="UP000054549"/>
    </source>
</evidence>
<organism evidence="2 3">
    <name type="scientific">Amanita muscaria (strain Koide BX008)</name>
    <dbReference type="NCBI Taxonomy" id="946122"/>
    <lineage>
        <taxon>Eukaryota</taxon>
        <taxon>Fungi</taxon>
        <taxon>Dikarya</taxon>
        <taxon>Basidiomycota</taxon>
        <taxon>Agaricomycotina</taxon>
        <taxon>Agaricomycetes</taxon>
        <taxon>Agaricomycetidae</taxon>
        <taxon>Agaricales</taxon>
        <taxon>Pluteineae</taxon>
        <taxon>Amanitaceae</taxon>
        <taxon>Amanita</taxon>
    </lineage>
</organism>
<proteinExistence type="predicted"/>
<keyword evidence="3" id="KW-1185">Reference proteome</keyword>
<feature type="signal peptide" evidence="1">
    <location>
        <begin position="1"/>
        <end position="43"/>
    </location>
</feature>
<keyword evidence="1" id="KW-0732">Signal</keyword>
<evidence type="ECO:0000313" key="2">
    <source>
        <dbReference type="EMBL" id="KIL61119.1"/>
    </source>
</evidence>
<sequence>MSFSCLHRRPTKAQSSYPFSSLSFFFIAFLAVLCFCIPAVAQAEDAKSECGTVIGIGKCQ</sequence>
<dbReference type="EMBL" id="KN818288">
    <property type="protein sequence ID" value="KIL61119.1"/>
    <property type="molecule type" value="Genomic_DNA"/>
</dbReference>
<gene>
    <name evidence="2" type="ORF">M378DRAFT_167278</name>
</gene>
<protein>
    <submittedName>
        <fullName evidence="2">Uncharacterized protein</fullName>
    </submittedName>
</protein>
<dbReference type="InParanoid" id="A0A0C2T3P0"/>
<dbReference type="Proteomes" id="UP000054549">
    <property type="component" value="Unassembled WGS sequence"/>
</dbReference>
<feature type="chain" id="PRO_5002155857" evidence="1">
    <location>
        <begin position="44"/>
        <end position="60"/>
    </location>
</feature>
<name>A0A0C2T3P0_AMAMK</name>